<accession>A0ABS9QHG0</accession>
<organism evidence="2 3">
    <name type="scientific">Mesorhizobium retamae</name>
    <dbReference type="NCBI Taxonomy" id="2912854"/>
    <lineage>
        <taxon>Bacteria</taxon>
        <taxon>Pseudomonadati</taxon>
        <taxon>Pseudomonadota</taxon>
        <taxon>Alphaproteobacteria</taxon>
        <taxon>Hyphomicrobiales</taxon>
        <taxon>Phyllobacteriaceae</taxon>
        <taxon>Mesorhizobium</taxon>
    </lineage>
</organism>
<comment type="caution">
    <text evidence="2">The sequence shown here is derived from an EMBL/GenBank/DDBJ whole genome shotgun (WGS) entry which is preliminary data.</text>
</comment>
<gene>
    <name evidence="2" type="ORF">L4923_17635</name>
</gene>
<dbReference type="Gene3D" id="3.90.1340.10">
    <property type="entry name" value="Phage tail collar domain"/>
    <property type="match status" value="1"/>
</dbReference>
<sequence>MTTPFIGEIQIFGFNFAPRGWAFCNGSLVPIQQYSAVFALLGVNYGGNGTTNFQLPNFTNRAGCNQGQSPGLTLRTIGETFGENSETLTVTEMPAHMHQLTIYNQSDPAKKAATPSDGNSLTSPANTSAFVAGAPVSAQFIPNMIGFTGSSQPHENRQPYLAVNYCIALSGVFPTFD</sequence>
<dbReference type="RefSeq" id="WP_239367428.1">
    <property type="nucleotide sequence ID" value="NZ_JAKREW010000018.1"/>
</dbReference>
<proteinExistence type="predicted"/>
<dbReference type="Proteomes" id="UP001201701">
    <property type="component" value="Unassembled WGS sequence"/>
</dbReference>
<evidence type="ECO:0000313" key="3">
    <source>
        <dbReference type="Proteomes" id="UP001201701"/>
    </source>
</evidence>
<dbReference type="InterPro" id="IPR037053">
    <property type="entry name" value="Phage_tail_collar_dom_sf"/>
</dbReference>
<evidence type="ECO:0000259" key="1">
    <source>
        <dbReference type="Pfam" id="PF07484"/>
    </source>
</evidence>
<name>A0ABS9QHG0_9HYPH</name>
<dbReference type="InterPro" id="IPR011083">
    <property type="entry name" value="Phage_tail_collar_dom"/>
</dbReference>
<protein>
    <submittedName>
        <fullName evidence="2">Tail fiber protein</fullName>
    </submittedName>
</protein>
<keyword evidence="3" id="KW-1185">Reference proteome</keyword>
<dbReference type="Pfam" id="PF07484">
    <property type="entry name" value="Collar"/>
    <property type="match status" value="1"/>
</dbReference>
<dbReference type="SUPFAM" id="SSF88874">
    <property type="entry name" value="Receptor-binding domain of short tail fibre protein gp12"/>
    <property type="match status" value="1"/>
</dbReference>
<reference evidence="2 3" key="1">
    <citation type="submission" date="2022-02" db="EMBL/GenBank/DDBJ databases">
        <title>Draft genome sequence of Mezorhizobium retamae strain IRAMC:0171 isolated from Retama raetam nodules.</title>
        <authorList>
            <person name="Bengaied R."/>
            <person name="Sbissi I."/>
            <person name="Huber K."/>
            <person name="Ghodbane F."/>
            <person name="Nouioui I."/>
            <person name="Tarhouni M."/>
            <person name="Gtari M."/>
        </authorList>
    </citation>
    <scope>NUCLEOTIDE SEQUENCE [LARGE SCALE GENOMIC DNA]</scope>
    <source>
        <strain evidence="2 3">IRAMC:0171</strain>
    </source>
</reference>
<dbReference type="EMBL" id="JAKREW010000018">
    <property type="protein sequence ID" value="MCG7506851.1"/>
    <property type="molecule type" value="Genomic_DNA"/>
</dbReference>
<feature type="domain" description="Phage tail collar" evidence="1">
    <location>
        <begin position="7"/>
        <end position="61"/>
    </location>
</feature>
<evidence type="ECO:0000313" key="2">
    <source>
        <dbReference type="EMBL" id="MCG7506851.1"/>
    </source>
</evidence>